<keyword evidence="1" id="KW-0813">Transport</keyword>
<name>A0A317DTI2_9PROT</name>
<dbReference type="CDD" id="cd14773">
    <property type="entry name" value="TrHb2_PhHbO-like_O"/>
    <property type="match status" value="1"/>
</dbReference>
<evidence type="ECO:0000256" key="5">
    <source>
        <dbReference type="ARBA" id="ARBA00034496"/>
    </source>
</evidence>
<feature type="binding site" description="distal binding residue" evidence="6">
    <location>
        <position position="120"/>
    </location>
    <ligand>
        <name>heme</name>
        <dbReference type="ChEBI" id="CHEBI:30413"/>
    </ligand>
    <ligandPart>
        <name>Fe</name>
        <dbReference type="ChEBI" id="CHEBI:18248"/>
    </ligandPart>
</feature>
<dbReference type="InterPro" id="IPR012292">
    <property type="entry name" value="Globin/Proto"/>
</dbReference>
<organism evidence="7 8">
    <name type="scientific">Zavarzinia compransoris</name>
    <dbReference type="NCBI Taxonomy" id="1264899"/>
    <lineage>
        <taxon>Bacteria</taxon>
        <taxon>Pseudomonadati</taxon>
        <taxon>Pseudomonadota</taxon>
        <taxon>Alphaproteobacteria</taxon>
        <taxon>Rhodospirillales</taxon>
        <taxon>Zavarziniaceae</taxon>
        <taxon>Zavarzinia</taxon>
    </lineage>
</organism>
<dbReference type="GO" id="GO:0046872">
    <property type="term" value="F:metal ion binding"/>
    <property type="evidence" value="ECO:0007669"/>
    <property type="project" value="UniProtKB-KW"/>
</dbReference>
<evidence type="ECO:0000256" key="3">
    <source>
        <dbReference type="ARBA" id="ARBA00022723"/>
    </source>
</evidence>
<dbReference type="RefSeq" id="WP_109923132.1">
    <property type="nucleotide sequence ID" value="NZ_QGLF01000007.1"/>
</dbReference>
<dbReference type="PANTHER" id="PTHR47366">
    <property type="entry name" value="TWO-ON-TWO HEMOGLOBIN-3"/>
    <property type="match status" value="1"/>
</dbReference>
<proteinExistence type="inferred from homology"/>
<comment type="caution">
    <text evidence="7">The sequence shown here is derived from an EMBL/GenBank/DDBJ whole genome shotgun (WGS) entry which is preliminary data.</text>
</comment>
<dbReference type="GO" id="GO:0019825">
    <property type="term" value="F:oxygen binding"/>
    <property type="evidence" value="ECO:0007669"/>
    <property type="project" value="InterPro"/>
</dbReference>
<dbReference type="Proteomes" id="UP000246077">
    <property type="component" value="Unassembled WGS sequence"/>
</dbReference>
<protein>
    <submittedName>
        <fullName evidence="7">Globin</fullName>
    </submittedName>
</protein>
<evidence type="ECO:0000256" key="6">
    <source>
        <dbReference type="PIRSR" id="PIRSR601486-1"/>
    </source>
</evidence>
<dbReference type="AlphaFoldDB" id="A0A317DTI2"/>
<dbReference type="Pfam" id="PF01152">
    <property type="entry name" value="Bac_globin"/>
    <property type="match status" value="1"/>
</dbReference>
<dbReference type="Gene3D" id="1.10.490.10">
    <property type="entry name" value="Globins"/>
    <property type="match status" value="1"/>
</dbReference>
<keyword evidence="4" id="KW-0408">Iron</keyword>
<keyword evidence="2 6" id="KW-0349">Heme</keyword>
<dbReference type="InterPro" id="IPR044203">
    <property type="entry name" value="GlbO/GLB3-like"/>
</dbReference>
<accession>A0A317DTI2</accession>
<dbReference type="GO" id="GO:0020037">
    <property type="term" value="F:heme binding"/>
    <property type="evidence" value="ECO:0007669"/>
    <property type="project" value="InterPro"/>
</dbReference>
<dbReference type="PANTHER" id="PTHR47366:SF1">
    <property type="entry name" value="TWO-ON-TWO HEMOGLOBIN-3"/>
    <property type="match status" value="1"/>
</dbReference>
<dbReference type="SUPFAM" id="SSF46458">
    <property type="entry name" value="Globin-like"/>
    <property type="match status" value="1"/>
</dbReference>
<dbReference type="OrthoDB" id="9790913at2"/>
<evidence type="ECO:0000313" key="8">
    <source>
        <dbReference type="Proteomes" id="UP000246077"/>
    </source>
</evidence>
<dbReference type="EMBL" id="QGLF01000007">
    <property type="protein sequence ID" value="PWR17998.1"/>
    <property type="molecule type" value="Genomic_DNA"/>
</dbReference>
<reference evidence="8" key="1">
    <citation type="submission" date="2018-05" db="EMBL/GenBank/DDBJ databases">
        <title>Zavarzinia sp. HR-AS.</title>
        <authorList>
            <person name="Lee Y."/>
            <person name="Jeon C.O."/>
        </authorList>
    </citation>
    <scope>NUCLEOTIDE SEQUENCE [LARGE SCALE GENOMIC DNA]</scope>
    <source>
        <strain evidence="8">DSM 1231</strain>
    </source>
</reference>
<keyword evidence="3" id="KW-0479">Metal-binding</keyword>
<dbReference type="InterPro" id="IPR001486">
    <property type="entry name" value="Hemoglobin_trunc"/>
</dbReference>
<sequence>MAQTAYEQIGGEAGVRRLARLFYETMDFLPQAAACRAIHPADLSGSEQKFFEFMSGWLGGPELYVAKYGHPRLRMRHFPAPIGPEERDGWLLCFATAWAEVAAAIPLRDLVMRRVVELAHHMQNREA</sequence>
<evidence type="ECO:0000313" key="7">
    <source>
        <dbReference type="EMBL" id="PWR17998.1"/>
    </source>
</evidence>
<evidence type="ECO:0000256" key="2">
    <source>
        <dbReference type="ARBA" id="ARBA00022617"/>
    </source>
</evidence>
<evidence type="ECO:0000256" key="1">
    <source>
        <dbReference type="ARBA" id="ARBA00022448"/>
    </source>
</evidence>
<evidence type="ECO:0000256" key="4">
    <source>
        <dbReference type="ARBA" id="ARBA00023004"/>
    </source>
</evidence>
<dbReference type="InterPro" id="IPR009050">
    <property type="entry name" value="Globin-like_sf"/>
</dbReference>
<comment type="similarity">
    <text evidence="5">Belongs to the truncated hemoglobin family. Group II subfamily.</text>
</comment>
<keyword evidence="8" id="KW-1185">Reference proteome</keyword>
<dbReference type="GO" id="GO:0005344">
    <property type="term" value="F:oxygen carrier activity"/>
    <property type="evidence" value="ECO:0007669"/>
    <property type="project" value="InterPro"/>
</dbReference>
<gene>
    <name evidence="7" type="ORF">DKG75_20880</name>
</gene>